<dbReference type="PANTHER" id="PTHR24330:SF19">
    <property type="entry name" value="MEDIATOR OF RNA POLYMERASE II TRANSCRIPTION SUBUNIT 29"/>
    <property type="match status" value="1"/>
</dbReference>
<comment type="caution">
    <text evidence="2">The sequence shown here is derived from an EMBL/GenBank/DDBJ whole genome shotgun (WGS) entry which is preliminary data.</text>
</comment>
<evidence type="ECO:0000313" key="3">
    <source>
        <dbReference type="Proteomes" id="UP001521222"/>
    </source>
</evidence>
<organism evidence="2 3">
    <name type="scientific">Nothophoma quercina</name>
    <dbReference type="NCBI Taxonomy" id="749835"/>
    <lineage>
        <taxon>Eukaryota</taxon>
        <taxon>Fungi</taxon>
        <taxon>Dikarya</taxon>
        <taxon>Ascomycota</taxon>
        <taxon>Pezizomycotina</taxon>
        <taxon>Dothideomycetes</taxon>
        <taxon>Pleosporomycetidae</taxon>
        <taxon>Pleosporales</taxon>
        <taxon>Pleosporineae</taxon>
        <taxon>Didymellaceae</taxon>
        <taxon>Nothophoma</taxon>
    </lineage>
</organism>
<dbReference type="EMBL" id="JAKIXB020000003">
    <property type="protein sequence ID" value="KAL1609823.1"/>
    <property type="molecule type" value="Genomic_DNA"/>
</dbReference>
<name>A0ABR3S015_9PLEO</name>
<proteinExistence type="predicted"/>
<dbReference type="PANTHER" id="PTHR24330">
    <property type="entry name" value="HOMEOBOX PROTEIN BARH-LIKE"/>
    <property type="match status" value="1"/>
</dbReference>
<protein>
    <recommendedName>
        <fullName evidence="4">F-box domain-containing protein</fullName>
    </recommendedName>
</protein>
<feature type="region of interest" description="Disordered" evidence="1">
    <location>
        <begin position="534"/>
        <end position="555"/>
    </location>
</feature>
<evidence type="ECO:0000256" key="1">
    <source>
        <dbReference type="SAM" id="MobiDB-lite"/>
    </source>
</evidence>
<dbReference type="Proteomes" id="UP001521222">
    <property type="component" value="Unassembled WGS sequence"/>
</dbReference>
<keyword evidence="3" id="KW-1185">Reference proteome</keyword>
<accession>A0ABR3S015</accession>
<dbReference type="SUPFAM" id="SSF52047">
    <property type="entry name" value="RNI-like"/>
    <property type="match status" value="1"/>
</dbReference>
<reference evidence="2 3" key="1">
    <citation type="submission" date="2024-02" db="EMBL/GenBank/DDBJ databases">
        <title>De novo assembly and annotation of 12 fungi associated with fruit tree decline syndrome in Ontario, Canada.</title>
        <authorList>
            <person name="Sulman M."/>
            <person name="Ellouze W."/>
            <person name="Ilyukhin E."/>
        </authorList>
    </citation>
    <scope>NUCLEOTIDE SEQUENCE [LARGE SCALE GENOMIC DNA]</scope>
    <source>
        <strain evidence="2 3">M97-236</strain>
    </source>
</reference>
<sequence length="555" mass="62240">MSPQIPNPDFTKLPTDLKTLVVEQINRPTDLKSLCLTSKQLRDITVRRLYHEVTIDVGSVKDTRLAAFLNPTNIGLPHIRNLDLYLTDVPDKCNQIHQANFAVRMIIEMLPQNILEKFSWHPWSPFSGDNLVLLYKKQKKLKWAESIALDRNVLDELQNIPDFKEQFANVRKIGLYPDSREVLDYCHFILKNTSNLDKITIHASFEDSDVPIPDRELNDSSTGPGLITSTIFSHMQPFAKCTPMALKEITLQKLGLRYAAETYCKIIDFRTVKSMRMFGCTGTDALFAELSKSTKLPQKLETLETKFTDNPENDGLVALDGFLTLVSGVKVLTLDYSSVNGLPASAGIVRHSKTLKQLSVHASRAPEECDEEMAYDYASFSQICKDCTLLEQLSMAFPNVSVVRPKNDSFVNFENCLGDLPNLVTLNVTTWPTTRPSSSKLPRKIYEHLLAGLAQQGFETSTKHAKLQGRSSKLSIIAFGASDRVYDREDSENQIIFVKGRQTDPLGNEKSTAVQIGWCLRKFVDAGAKSDVLDFSLSHSTRPPTEDPPSSDDSD</sequence>
<dbReference type="InterPro" id="IPR052145">
    <property type="entry name" value="Mediator/Homeobox_domain"/>
</dbReference>
<gene>
    <name evidence="2" type="ORF">SLS59_001334</name>
</gene>
<evidence type="ECO:0008006" key="4">
    <source>
        <dbReference type="Google" id="ProtNLM"/>
    </source>
</evidence>
<evidence type="ECO:0000313" key="2">
    <source>
        <dbReference type="EMBL" id="KAL1609823.1"/>
    </source>
</evidence>